<organism evidence="1 2">
    <name type="scientific">Diversispora epigaea</name>
    <dbReference type="NCBI Taxonomy" id="1348612"/>
    <lineage>
        <taxon>Eukaryota</taxon>
        <taxon>Fungi</taxon>
        <taxon>Fungi incertae sedis</taxon>
        <taxon>Mucoromycota</taxon>
        <taxon>Glomeromycotina</taxon>
        <taxon>Glomeromycetes</taxon>
        <taxon>Diversisporales</taxon>
        <taxon>Diversisporaceae</taxon>
        <taxon>Diversispora</taxon>
    </lineage>
</organism>
<dbReference type="EMBL" id="PQFF01000061">
    <property type="protein sequence ID" value="RHZ85579.1"/>
    <property type="molecule type" value="Genomic_DNA"/>
</dbReference>
<evidence type="ECO:0000313" key="1">
    <source>
        <dbReference type="EMBL" id="RHZ85579.1"/>
    </source>
</evidence>
<reference evidence="1 2" key="1">
    <citation type="submission" date="2018-08" db="EMBL/GenBank/DDBJ databases">
        <title>Genome and evolution of the arbuscular mycorrhizal fungus Diversispora epigaea (formerly Glomus versiforme) and its bacterial endosymbionts.</title>
        <authorList>
            <person name="Sun X."/>
            <person name="Fei Z."/>
            <person name="Harrison M."/>
        </authorList>
    </citation>
    <scope>NUCLEOTIDE SEQUENCE [LARGE SCALE GENOMIC DNA]</scope>
    <source>
        <strain evidence="1 2">IT104</strain>
    </source>
</reference>
<evidence type="ECO:0000313" key="2">
    <source>
        <dbReference type="Proteomes" id="UP000266861"/>
    </source>
</evidence>
<protein>
    <submittedName>
        <fullName evidence="1">Uncharacterized protein</fullName>
    </submittedName>
</protein>
<dbReference type="AlphaFoldDB" id="A0A397JB65"/>
<proteinExistence type="predicted"/>
<sequence>MVGRVIGKTEITIASNMPPGTKCRTWITDDRNKTFCHGEGQVQTFYDGGDDHSNENKRFYPFQQKCGPFKKSGGNVCVKFEHFNIINWKFTHQPDPNIEWDKYLNCNPFVAKNRFQQGT</sequence>
<name>A0A397JB65_9GLOM</name>
<keyword evidence="2" id="KW-1185">Reference proteome</keyword>
<accession>A0A397JB65</accession>
<dbReference type="Proteomes" id="UP000266861">
    <property type="component" value="Unassembled WGS sequence"/>
</dbReference>
<gene>
    <name evidence="1" type="ORF">Glove_64g40</name>
</gene>
<comment type="caution">
    <text evidence="1">The sequence shown here is derived from an EMBL/GenBank/DDBJ whole genome shotgun (WGS) entry which is preliminary data.</text>
</comment>